<feature type="compositionally biased region" description="Polar residues" evidence="1">
    <location>
        <begin position="198"/>
        <end position="211"/>
    </location>
</feature>
<evidence type="ECO:0000256" key="1">
    <source>
        <dbReference type="SAM" id="MobiDB-lite"/>
    </source>
</evidence>
<feature type="region of interest" description="Disordered" evidence="1">
    <location>
        <begin position="198"/>
        <end position="228"/>
    </location>
</feature>
<evidence type="ECO:0000313" key="2">
    <source>
        <dbReference type="EMBL" id="OIW23317.1"/>
    </source>
</evidence>
<dbReference type="EMBL" id="KV875107">
    <property type="protein sequence ID" value="OIW23317.1"/>
    <property type="molecule type" value="Genomic_DNA"/>
</dbReference>
<dbReference type="Proteomes" id="UP000182658">
    <property type="component" value="Unassembled WGS sequence"/>
</dbReference>
<protein>
    <submittedName>
        <fullName evidence="2">Uncharacterized protein</fullName>
    </submittedName>
</protein>
<dbReference type="AlphaFoldDB" id="A0A1J7I7C3"/>
<sequence length="243" mass="25934">MGALILTVPCSSGCDVGGGGATATRRGSSNVWSPAGIITMSSLSIRAKRGVVRPSILPRADGARVYRGASFADDQRLYPGELAAVSRLMAHQLRYDKRIHDGIRDGVLDEVRDKGFHITGDVSAIVINLTAAGVRVLQATLLYDSWAPVPQDVLGAKEVASKKPRIVFRLLEELGLDDEFAVLRVRQWLFFLASHKPPTQTTQEDGGSTTTRSRKGNSSSDDSGYGSGTVAEQAVCGSDCRGC</sequence>
<reference evidence="2 3" key="1">
    <citation type="submission" date="2016-10" db="EMBL/GenBank/DDBJ databases">
        <title>Draft genome sequence of Coniochaeta ligniaria NRRL30616, a lignocellulolytic fungus for bioabatement of inhibitors in plant biomass hydrolysates.</title>
        <authorList>
            <consortium name="DOE Joint Genome Institute"/>
            <person name="Jimenez D.J."/>
            <person name="Hector R.E."/>
            <person name="Riley R."/>
            <person name="Sun H."/>
            <person name="Grigoriev I.V."/>
            <person name="Van Elsas J.D."/>
            <person name="Nichols N.N."/>
        </authorList>
    </citation>
    <scope>NUCLEOTIDE SEQUENCE [LARGE SCALE GENOMIC DNA]</scope>
    <source>
        <strain evidence="2 3">NRRL 30616</strain>
    </source>
</reference>
<organism evidence="2 3">
    <name type="scientific">Coniochaeta ligniaria NRRL 30616</name>
    <dbReference type="NCBI Taxonomy" id="1408157"/>
    <lineage>
        <taxon>Eukaryota</taxon>
        <taxon>Fungi</taxon>
        <taxon>Dikarya</taxon>
        <taxon>Ascomycota</taxon>
        <taxon>Pezizomycotina</taxon>
        <taxon>Sordariomycetes</taxon>
        <taxon>Sordariomycetidae</taxon>
        <taxon>Coniochaetales</taxon>
        <taxon>Coniochaetaceae</taxon>
        <taxon>Coniochaeta</taxon>
    </lineage>
</organism>
<evidence type="ECO:0000313" key="3">
    <source>
        <dbReference type="Proteomes" id="UP000182658"/>
    </source>
</evidence>
<dbReference type="OrthoDB" id="10608179at2759"/>
<accession>A0A1J7I7C3</accession>
<name>A0A1J7I7C3_9PEZI</name>
<proteinExistence type="predicted"/>
<gene>
    <name evidence="2" type="ORF">CONLIGDRAFT_142234</name>
</gene>
<keyword evidence="3" id="KW-1185">Reference proteome</keyword>
<dbReference type="InParanoid" id="A0A1J7I7C3"/>